<keyword evidence="1" id="KW-0732">Signal</keyword>
<evidence type="ECO:0000313" key="2">
    <source>
        <dbReference type="EMBL" id="KAH6896544.1"/>
    </source>
</evidence>
<keyword evidence="3" id="KW-1185">Reference proteome</keyword>
<dbReference type="AlphaFoldDB" id="A0A9P9AWS2"/>
<feature type="signal peptide" evidence="1">
    <location>
        <begin position="1"/>
        <end position="16"/>
    </location>
</feature>
<dbReference type="Proteomes" id="UP000777438">
    <property type="component" value="Unassembled WGS sequence"/>
</dbReference>
<dbReference type="OrthoDB" id="10442698at2759"/>
<dbReference type="EMBL" id="JAGPYM010000003">
    <property type="protein sequence ID" value="KAH6896544.1"/>
    <property type="molecule type" value="Genomic_DNA"/>
</dbReference>
<accession>A0A9P9AWS2</accession>
<comment type="caution">
    <text evidence="2">The sequence shown here is derived from an EMBL/GenBank/DDBJ whole genome shotgun (WGS) entry which is preliminary data.</text>
</comment>
<proteinExistence type="predicted"/>
<evidence type="ECO:0000256" key="1">
    <source>
        <dbReference type="SAM" id="SignalP"/>
    </source>
</evidence>
<reference evidence="2 3" key="1">
    <citation type="journal article" date="2021" name="Nat. Commun.">
        <title>Genetic determinants of endophytism in the Arabidopsis root mycobiome.</title>
        <authorList>
            <person name="Mesny F."/>
            <person name="Miyauchi S."/>
            <person name="Thiergart T."/>
            <person name="Pickel B."/>
            <person name="Atanasova L."/>
            <person name="Karlsson M."/>
            <person name="Huettel B."/>
            <person name="Barry K.W."/>
            <person name="Haridas S."/>
            <person name="Chen C."/>
            <person name="Bauer D."/>
            <person name="Andreopoulos W."/>
            <person name="Pangilinan J."/>
            <person name="LaButti K."/>
            <person name="Riley R."/>
            <person name="Lipzen A."/>
            <person name="Clum A."/>
            <person name="Drula E."/>
            <person name="Henrissat B."/>
            <person name="Kohler A."/>
            <person name="Grigoriev I.V."/>
            <person name="Martin F.M."/>
            <person name="Hacquard S."/>
        </authorList>
    </citation>
    <scope>NUCLEOTIDE SEQUENCE [LARGE SCALE GENOMIC DNA]</scope>
    <source>
        <strain evidence="2 3">MPI-CAGE-CH-0241</strain>
    </source>
</reference>
<name>A0A9P9AWS2_9HYPO</name>
<organism evidence="2 3">
    <name type="scientific">Thelonectria olida</name>
    <dbReference type="NCBI Taxonomy" id="1576542"/>
    <lineage>
        <taxon>Eukaryota</taxon>
        <taxon>Fungi</taxon>
        <taxon>Dikarya</taxon>
        <taxon>Ascomycota</taxon>
        <taxon>Pezizomycotina</taxon>
        <taxon>Sordariomycetes</taxon>
        <taxon>Hypocreomycetidae</taxon>
        <taxon>Hypocreales</taxon>
        <taxon>Nectriaceae</taxon>
        <taxon>Thelonectria</taxon>
    </lineage>
</organism>
<evidence type="ECO:0000313" key="3">
    <source>
        <dbReference type="Proteomes" id="UP000777438"/>
    </source>
</evidence>
<sequence length="190" mass="20729">MLLKLLLLVFVALVLAKDGGPDPKDIVRHLDAVESEASQSAQIMSGVGTIAEKIAVYWKHKPLTKAENIMVDNAHAIQATIDLIYAAKDKLSDDDQKKLCNAYQDAMGAEQKMLGEIIEKDTVLQTMPNRLTLLFDIKEVWKSIGQLTAALLSKASSCEGDVKAMEEAVDKLMLDAINALVGKHIGKLDD</sequence>
<gene>
    <name evidence="2" type="ORF">B0T10DRAFT_474552</name>
</gene>
<feature type="chain" id="PRO_5040293421" evidence="1">
    <location>
        <begin position="17"/>
        <end position="190"/>
    </location>
</feature>
<protein>
    <submittedName>
        <fullName evidence="2">Uncharacterized protein</fullName>
    </submittedName>
</protein>